<comment type="caution">
    <text evidence="1">The sequence shown here is derived from an EMBL/GenBank/DDBJ whole genome shotgun (WGS) entry which is preliminary data.</text>
</comment>
<evidence type="ECO:0000313" key="1">
    <source>
        <dbReference type="EMBL" id="ELR73414.1"/>
    </source>
</evidence>
<gene>
    <name evidence="1" type="ORF">C900_04266</name>
</gene>
<protein>
    <submittedName>
        <fullName evidence="1">Uncharacterized protein</fullName>
    </submittedName>
</protein>
<keyword evidence="2" id="KW-1185">Reference proteome</keyword>
<proteinExistence type="predicted"/>
<organism evidence="1 2">
    <name type="scientific">Fulvivirga imtechensis AK7</name>
    <dbReference type="NCBI Taxonomy" id="1237149"/>
    <lineage>
        <taxon>Bacteria</taxon>
        <taxon>Pseudomonadati</taxon>
        <taxon>Bacteroidota</taxon>
        <taxon>Cytophagia</taxon>
        <taxon>Cytophagales</taxon>
        <taxon>Fulvivirgaceae</taxon>
        <taxon>Fulvivirga</taxon>
    </lineage>
</organism>
<reference evidence="1 2" key="1">
    <citation type="submission" date="2012-12" db="EMBL/GenBank/DDBJ databases">
        <title>Genome assembly of Fulvivirga imtechensis AK7.</title>
        <authorList>
            <person name="Nupur N."/>
            <person name="Khatri I."/>
            <person name="Kumar R."/>
            <person name="Subramanian S."/>
            <person name="Pinnaka A."/>
        </authorList>
    </citation>
    <scope>NUCLEOTIDE SEQUENCE [LARGE SCALE GENOMIC DNA]</scope>
    <source>
        <strain evidence="1 2">AK7</strain>
    </source>
</reference>
<evidence type="ECO:0000313" key="2">
    <source>
        <dbReference type="Proteomes" id="UP000011135"/>
    </source>
</evidence>
<dbReference type="EMBL" id="AMZN01000006">
    <property type="protein sequence ID" value="ELR73414.1"/>
    <property type="molecule type" value="Genomic_DNA"/>
</dbReference>
<dbReference type="AlphaFoldDB" id="L8K0F0"/>
<accession>L8K0F0</accession>
<dbReference type="Proteomes" id="UP000011135">
    <property type="component" value="Unassembled WGS sequence"/>
</dbReference>
<sequence length="47" mass="5533">MKLIDAVNIQGLINKHQSDHEKSQEMDRVIRRMTRELEGSPESKDLR</sequence>
<name>L8K0F0_9BACT</name>